<keyword evidence="14" id="KW-1185">Reference proteome</keyword>
<dbReference type="Gene3D" id="3.30.565.10">
    <property type="entry name" value="Histidine kinase-like ATPase, C-terminal domain"/>
    <property type="match status" value="2"/>
</dbReference>
<dbReference type="InterPro" id="IPR036890">
    <property type="entry name" value="HATPase_C_sf"/>
</dbReference>
<dbReference type="Pfam" id="PF00072">
    <property type="entry name" value="Response_reg"/>
    <property type="match status" value="1"/>
</dbReference>
<dbReference type="GO" id="GO:0000155">
    <property type="term" value="F:phosphorelay sensor kinase activity"/>
    <property type="evidence" value="ECO:0007669"/>
    <property type="project" value="InterPro"/>
</dbReference>
<keyword evidence="8" id="KW-0902">Two-component regulatory system</keyword>
<dbReference type="Gene3D" id="3.30.450.20">
    <property type="entry name" value="PAS domain"/>
    <property type="match status" value="1"/>
</dbReference>
<dbReference type="RefSeq" id="WP_106603860.1">
    <property type="nucleotide sequence ID" value="NZ_PYGK01000009.1"/>
</dbReference>
<keyword evidence="7" id="KW-0067">ATP-binding</keyword>
<dbReference type="PANTHER" id="PTHR43547:SF2">
    <property type="entry name" value="HYBRID SIGNAL TRANSDUCTION HISTIDINE KINASE C"/>
    <property type="match status" value="1"/>
</dbReference>
<dbReference type="SUPFAM" id="SSF52172">
    <property type="entry name" value="CheY-like"/>
    <property type="match status" value="1"/>
</dbReference>
<dbReference type="SUPFAM" id="SSF55781">
    <property type="entry name" value="GAF domain-like"/>
    <property type="match status" value="1"/>
</dbReference>
<dbReference type="EC" id="2.7.13.3" evidence="2"/>
<dbReference type="InterPro" id="IPR003594">
    <property type="entry name" value="HATPase_dom"/>
</dbReference>
<dbReference type="Pfam" id="PF00512">
    <property type="entry name" value="HisKA"/>
    <property type="match status" value="2"/>
</dbReference>
<dbReference type="Pfam" id="PF02518">
    <property type="entry name" value="HATPase_c"/>
    <property type="match status" value="2"/>
</dbReference>
<dbReference type="InterPro" id="IPR029016">
    <property type="entry name" value="GAF-like_dom_sf"/>
</dbReference>
<dbReference type="InterPro" id="IPR003018">
    <property type="entry name" value="GAF"/>
</dbReference>
<evidence type="ECO:0000259" key="11">
    <source>
        <dbReference type="PROSITE" id="PS50109"/>
    </source>
</evidence>
<evidence type="ECO:0000256" key="1">
    <source>
        <dbReference type="ARBA" id="ARBA00000085"/>
    </source>
</evidence>
<dbReference type="SUPFAM" id="SSF55785">
    <property type="entry name" value="PYP-like sensor domain (PAS domain)"/>
    <property type="match status" value="1"/>
</dbReference>
<dbReference type="InterPro" id="IPR004358">
    <property type="entry name" value="Sig_transdc_His_kin-like_C"/>
</dbReference>
<keyword evidence="10" id="KW-0175">Coiled coil</keyword>
<evidence type="ECO:0000256" key="7">
    <source>
        <dbReference type="ARBA" id="ARBA00022840"/>
    </source>
</evidence>
<dbReference type="InterPro" id="IPR003661">
    <property type="entry name" value="HisK_dim/P_dom"/>
</dbReference>
<dbReference type="OrthoDB" id="9766459at2"/>
<dbReference type="InterPro" id="IPR001789">
    <property type="entry name" value="Sig_transdc_resp-reg_receiver"/>
</dbReference>
<dbReference type="EMBL" id="PYGK01000009">
    <property type="protein sequence ID" value="PSL27501.1"/>
    <property type="molecule type" value="Genomic_DNA"/>
</dbReference>
<accession>A0A2P8G0L7</accession>
<evidence type="ECO:0000313" key="14">
    <source>
        <dbReference type="Proteomes" id="UP000240978"/>
    </source>
</evidence>
<organism evidence="13 14">
    <name type="scientific">Chitinophaga ginsengisoli</name>
    <dbReference type="NCBI Taxonomy" id="363837"/>
    <lineage>
        <taxon>Bacteria</taxon>
        <taxon>Pseudomonadati</taxon>
        <taxon>Bacteroidota</taxon>
        <taxon>Chitinophagia</taxon>
        <taxon>Chitinophagales</taxon>
        <taxon>Chitinophagaceae</taxon>
        <taxon>Chitinophaga</taxon>
    </lineage>
</organism>
<proteinExistence type="predicted"/>
<feature type="coiled-coil region" evidence="10">
    <location>
        <begin position="753"/>
        <end position="780"/>
    </location>
</feature>
<dbReference type="FunFam" id="1.10.287.130:FF:000045">
    <property type="entry name" value="Two-component system sensor histidine kinase/response regulator"/>
    <property type="match status" value="1"/>
</dbReference>
<evidence type="ECO:0000313" key="13">
    <source>
        <dbReference type="EMBL" id="PSL27501.1"/>
    </source>
</evidence>
<evidence type="ECO:0000256" key="4">
    <source>
        <dbReference type="ARBA" id="ARBA00022679"/>
    </source>
</evidence>
<dbReference type="AlphaFoldDB" id="A0A2P8G0L7"/>
<dbReference type="GO" id="GO:0005524">
    <property type="term" value="F:ATP binding"/>
    <property type="evidence" value="ECO:0007669"/>
    <property type="project" value="UniProtKB-KW"/>
</dbReference>
<dbReference type="CDD" id="cd16922">
    <property type="entry name" value="HATPase_EvgS-ArcB-TorS-like"/>
    <property type="match status" value="1"/>
</dbReference>
<dbReference type="PROSITE" id="PS50110">
    <property type="entry name" value="RESPONSE_REGULATORY"/>
    <property type="match status" value="1"/>
</dbReference>
<dbReference type="PROSITE" id="PS50109">
    <property type="entry name" value="HIS_KIN"/>
    <property type="match status" value="2"/>
</dbReference>
<evidence type="ECO:0000256" key="9">
    <source>
        <dbReference type="PROSITE-ProRule" id="PRU00169"/>
    </source>
</evidence>
<dbReference type="SUPFAM" id="SSF55874">
    <property type="entry name" value="ATPase domain of HSP90 chaperone/DNA topoisomerase II/histidine kinase"/>
    <property type="match status" value="2"/>
</dbReference>
<protein>
    <recommendedName>
        <fullName evidence="2">histidine kinase</fullName>
        <ecNumber evidence="2">2.7.13.3</ecNumber>
    </recommendedName>
</protein>
<dbReference type="SUPFAM" id="SSF47384">
    <property type="entry name" value="Homodimeric domain of signal transducing histidine kinase"/>
    <property type="match status" value="2"/>
</dbReference>
<gene>
    <name evidence="13" type="ORF">CLV42_10933</name>
</gene>
<dbReference type="FunFam" id="3.30.565.10:FF:000037">
    <property type="entry name" value="Hybrid sensor histidine kinase/response regulator"/>
    <property type="match status" value="1"/>
</dbReference>
<dbReference type="Pfam" id="PF13185">
    <property type="entry name" value="GAF_2"/>
    <property type="match status" value="1"/>
</dbReference>
<dbReference type="Gene3D" id="3.30.450.40">
    <property type="match status" value="1"/>
</dbReference>
<sequence length="1014" mass="113112">MELTKTAIPEFLNGGGEMGELIRSRDWSETPLGSVETWPQSLKTCIRIILTSRQPMFVWWGPDLINLYNDAYRSILGGKHPEVLGMPASEVWKEIWDQVGPRAATAMQENEGTYDESLLLIMERNGYPEETYYTFSYSPVPGDAGGAGGIGGIICANTDDTQRIVGERQLMTLKDLGKYLPDCVSDEDVYDRTISILKENPADFPFACIYQTDLKTGMLEMAGKTDASIADNVLPVSLEIESALAAEWTFNQVIHTNKSLIVNGLKDKYGQLPSGNWTISPDQALVIPVVQSGQACSFALLIVGLSPYRQLDEKYRSFFQLVADQVASSIVNVHTVEEARKKAEALIEIDRAKTAFFSNISHEFRTPLTLMLGPLEELLAQQEGTLSLEQEAHVMATHRNALRLLRLVNTLLDFSRIEADKVQANYFPVNLTTLTEDVASTFRAAIEHAGLQFHVNCRPLTIEAYVDRDMLEKIILNLLSNAFKYTLRGTITLSLEQQDDNAILRVKDTGVGIPAEEIPHMFERFHRVKYTRGRTYEGTGIGLSLVKELVLLHGGDISVESEDGMGTSFTVTIPLGSAHLPEDRIMKNDYEVYTSGLSETYVNEAFHLGRDNGTGINGHTPGGEEKARVLIVDDNADMRDYLQRLLEKQYWVDTAANGREACEKIMAHPPELVVSDVMMPEMDGIQLLNHIKHGPATSSVPVILVSARAGEEAKIEGYDIGADDYLIKPFSAKELLARVRAQIRVSRLHQQAIDILQHSADELEKKVEERTAELLRKNSELEQFAYIASHDLQEPLRKIRTFSEMLQKGLQKGMPVNNYFEKIQSSAARMAQLINDVLDYSRLSRTDSQFISIDLNTILQQVKTDLDLLIEQKQALIKSNCLPAVKGIPLQLVQLFTNLIGNSLKFSEKQPLITITGEALQPSERLSYPGLQDDMDYVKLEFTDNGIGFEQKFAEKIFTIFQRLNEGRQYAGTGIGLTLCKKIVENHHGAIKAEGGLNEGATFTVMLPADHQTS</sequence>
<evidence type="ECO:0000256" key="10">
    <source>
        <dbReference type="SAM" id="Coils"/>
    </source>
</evidence>
<feature type="domain" description="Histidine kinase" evidence="11">
    <location>
        <begin position="787"/>
        <end position="1011"/>
    </location>
</feature>
<dbReference type="CDD" id="cd00082">
    <property type="entry name" value="HisKA"/>
    <property type="match status" value="2"/>
</dbReference>
<dbReference type="CDD" id="cd17574">
    <property type="entry name" value="REC_OmpR"/>
    <property type="match status" value="1"/>
</dbReference>
<dbReference type="Proteomes" id="UP000240978">
    <property type="component" value="Unassembled WGS sequence"/>
</dbReference>
<keyword evidence="6 13" id="KW-0418">Kinase</keyword>
<comment type="caution">
    <text evidence="13">The sequence shown here is derived from an EMBL/GenBank/DDBJ whole genome shotgun (WGS) entry which is preliminary data.</text>
</comment>
<dbReference type="InterPro" id="IPR036097">
    <property type="entry name" value="HisK_dim/P_sf"/>
</dbReference>
<evidence type="ECO:0000256" key="6">
    <source>
        <dbReference type="ARBA" id="ARBA00022777"/>
    </source>
</evidence>
<dbReference type="PRINTS" id="PR00344">
    <property type="entry name" value="BCTRLSENSOR"/>
</dbReference>
<feature type="domain" description="Histidine kinase" evidence="11">
    <location>
        <begin position="359"/>
        <end position="577"/>
    </location>
</feature>
<comment type="catalytic activity">
    <reaction evidence="1">
        <text>ATP + protein L-histidine = ADP + protein N-phospho-L-histidine.</text>
        <dbReference type="EC" id="2.7.13.3"/>
    </reaction>
</comment>
<evidence type="ECO:0000256" key="3">
    <source>
        <dbReference type="ARBA" id="ARBA00022553"/>
    </source>
</evidence>
<keyword evidence="5" id="KW-0547">Nucleotide-binding</keyword>
<evidence type="ECO:0000256" key="8">
    <source>
        <dbReference type="ARBA" id="ARBA00023012"/>
    </source>
</evidence>
<feature type="domain" description="Response regulatory" evidence="12">
    <location>
        <begin position="628"/>
        <end position="743"/>
    </location>
</feature>
<reference evidence="13 14" key="1">
    <citation type="submission" date="2018-03" db="EMBL/GenBank/DDBJ databases">
        <title>Genomic Encyclopedia of Archaeal and Bacterial Type Strains, Phase II (KMG-II): from individual species to whole genera.</title>
        <authorList>
            <person name="Goeker M."/>
        </authorList>
    </citation>
    <scope>NUCLEOTIDE SEQUENCE [LARGE SCALE GENOMIC DNA]</scope>
    <source>
        <strain evidence="13 14">DSM 18107</strain>
    </source>
</reference>
<dbReference type="InterPro" id="IPR005467">
    <property type="entry name" value="His_kinase_dom"/>
</dbReference>
<keyword evidence="3 9" id="KW-0597">Phosphoprotein</keyword>
<dbReference type="PANTHER" id="PTHR43547">
    <property type="entry name" value="TWO-COMPONENT HISTIDINE KINASE"/>
    <property type="match status" value="1"/>
</dbReference>
<dbReference type="InterPro" id="IPR035965">
    <property type="entry name" value="PAS-like_dom_sf"/>
</dbReference>
<dbReference type="InterPro" id="IPR011006">
    <property type="entry name" value="CheY-like_superfamily"/>
</dbReference>
<dbReference type="Gene3D" id="3.40.50.2300">
    <property type="match status" value="1"/>
</dbReference>
<dbReference type="SMART" id="SM00387">
    <property type="entry name" value="HATPase_c"/>
    <property type="match status" value="2"/>
</dbReference>
<feature type="modified residue" description="4-aspartylphosphate" evidence="9">
    <location>
        <position position="676"/>
    </location>
</feature>
<evidence type="ECO:0000256" key="2">
    <source>
        <dbReference type="ARBA" id="ARBA00012438"/>
    </source>
</evidence>
<evidence type="ECO:0000259" key="12">
    <source>
        <dbReference type="PROSITE" id="PS50110"/>
    </source>
</evidence>
<name>A0A2P8G0L7_9BACT</name>
<dbReference type="SMART" id="SM00388">
    <property type="entry name" value="HisKA"/>
    <property type="match status" value="2"/>
</dbReference>
<dbReference type="SMART" id="SM00448">
    <property type="entry name" value="REC"/>
    <property type="match status" value="1"/>
</dbReference>
<keyword evidence="4" id="KW-0808">Transferase</keyword>
<dbReference type="Gene3D" id="1.10.287.130">
    <property type="match status" value="2"/>
</dbReference>
<evidence type="ECO:0000256" key="5">
    <source>
        <dbReference type="ARBA" id="ARBA00022741"/>
    </source>
</evidence>